<evidence type="ECO:0000313" key="2">
    <source>
        <dbReference type="EMBL" id="BDS07878.1"/>
    </source>
</evidence>
<feature type="chain" id="PRO_5043434318" evidence="1">
    <location>
        <begin position="25"/>
        <end position="244"/>
    </location>
</feature>
<keyword evidence="1" id="KW-0732">Signal</keyword>
<evidence type="ECO:0000256" key="1">
    <source>
        <dbReference type="SAM" id="SignalP"/>
    </source>
</evidence>
<feature type="signal peptide" evidence="1">
    <location>
        <begin position="1"/>
        <end position="24"/>
    </location>
</feature>
<dbReference type="EMBL" id="AP026866">
    <property type="protein sequence ID" value="BDS07878.1"/>
    <property type="molecule type" value="Genomic_DNA"/>
</dbReference>
<dbReference type="KEGG" id="osu:NT6N_29180"/>
<organism evidence="2">
    <name type="scientific">Oceaniferula spumae</name>
    <dbReference type="NCBI Taxonomy" id="2979115"/>
    <lineage>
        <taxon>Bacteria</taxon>
        <taxon>Pseudomonadati</taxon>
        <taxon>Verrucomicrobiota</taxon>
        <taxon>Verrucomicrobiia</taxon>
        <taxon>Verrucomicrobiales</taxon>
        <taxon>Verrucomicrobiaceae</taxon>
        <taxon>Oceaniferula</taxon>
    </lineage>
</organism>
<accession>A0AAT9FPI7</accession>
<name>A0AAT9FPI7_9BACT</name>
<proteinExistence type="predicted"/>
<reference evidence="2" key="1">
    <citation type="submission" date="2024-07" db="EMBL/GenBank/DDBJ databases">
        <title>Complete genome sequence of Verrucomicrobiaceae bacterium NT6N.</title>
        <authorList>
            <person name="Huang C."/>
            <person name="Takami H."/>
            <person name="Hamasaki K."/>
        </authorList>
    </citation>
    <scope>NUCLEOTIDE SEQUENCE</scope>
    <source>
        <strain evidence="2">NT6N</strain>
    </source>
</reference>
<sequence>MKISLPTSLIVLAATSLSLQCASAITVSEQLEAWKKEIELEKLHIGEQYRLKPARINQQKAFESGGVGWAQRYSEAWGGWIYMDWSTASNLHTRLIHTIQTSLVANRPSAPISEASMNQHSNSMRDFRWRNGKIRRLLQARIQLNVHRGLELDKAHDAHLAYLAATIVKNTVMANAMKLKEEYHKKQADEWARIGGRTSTLIRQLGATTPTDAAKFATSYNELLGLAKSGELPDVSVVNSGSER</sequence>
<gene>
    <name evidence="2" type="ORF">NT6N_29180</name>
</gene>
<protein>
    <submittedName>
        <fullName evidence="2">Uncharacterized protein</fullName>
    </submittedName>
</protein>
<dbReference type="AlphaFoldDB" id="A0AAT9FPI7"/>